<dbReference type="InterPro" id="IPR000352">
    <property type="entry name" value="Pep_chain_release_fac_I"/>
</dbReference>
<dbReference type="EMBL" id="JAUQYP010000001">
    <property type="protein sequence ID" value="MDO8107085.1"/>
    <property type="molecule type" value="Genomic_DNA"/>
</dbReference>
<feature type="domain" description="Prokaryotic-type class I peptide chain release factors" evidence="8">
    <location>
        <begin position="249"/>
        <end position="265"/>
    </location>
</feature>
<keyword evidence="10" id="KW-1185">Reference proteome</keyword>
<comment type="similarity">
    <text evidence="2 7">Belongs to the prokaryotic/mitochondrial release factor family.</text>
</comment>
<gene>
    <name evidence="7 9" type="primary">prfB</name>
    <name evidence="9" type="ORF">Q6348_07725</name>
</gene>
<evidence type="ECO:0000256" key="2">
    <source>
        <dbReference type="ARBA" id="ARBA00010835"/>
    </source>
</evidence>
<dbReference type="PROSITE" id="PS00745">
    <property type="entry name" value="RF_PROK_I"/>
    <property type="match status" value="1"/>
</dbReference>
<accession>A0ABT9D883</accession>
<dbReference type="PANTHER" id="PTHR43116">
    <property type="entry name" value="PEPTIDE CHAIN RELEASE FACTOR 2"/>
    <property type="match status" value="1"/>
</dbReference>
<dbReference type="Gene3D" id="3.30.160.20">
    <property type="match status" value="1"/>
</dbReference>
<dbReference type="SMART" id="SM00937">
    <property type="entry name" value="PCRF"/>
    <property type="match status" value="1"/>
</dbReference>
<dbReference type="NCBIfam" id="TIGR00020">
    <property type="entry name" value="prfB"/>
    <property type="match status" value="1"/>
</dbReference>
<keyword evidence="4 7" id="KW-0488">Methylation</keyword>
<evidence type="ECO:0000313" key="9">
    <source>
        <dbReference type="EMBL" id="MDO8107085.1"/>
    </source>
</evidence>
<feature type="modified residue" description="N5-methylglutamine" evidence="7">
    <location>
        <position position="256"/>
    </location>
</feature>
<dbReference type="PANTHER" id="PTHR43116:SF3">
    <property type="entry name" value="CLASS I PEPTIDE CHAIN RELEASE FACTOR"/>
    <property type="match status" value="1"/>
</dbReference>
<dbReference type="SUPFAM" id="SSF75620">
    <property type="entry name" value="Release factor"/>
    <property type="match status" value="1"/>
</dbReference>
<comment type="PTM">
    <text evidence="7">Methylated by PrmC. Methylation increases the termination efficiency of RF2.</text>
</comment>
<dbReference type="Pfam" id="PF00472">
    <property type="entry name" value="RF-1"/>
    <property type="match status" value="1"/>
</dbReference>
<dbReference type="InterPro" id="IPR004374">
    <property type="entry name" value="PrfB"/>
</dbReference>
<evidence type="ECO:0000256" key="1">
    <source>
        <dbReference type="ARBA" id="ARBA00002613"/>
    </source>
</evidence>
<evidence type="ECO:0000256" key="6">
    <source>
        <dbReference type="ARBA" id="ARBA00022917"/>
    </source>
</evidence>
<evidence type="ECO:0000259" key="8">
    <source>
        <dbReference type="PROSITE" id="PS00745"/>
    </source>
</evidence>
<evidence type="ECO:0000256" key="4">
    <source>
        <dbReference type="ARBA" id="ARBA00022481"/>
    </source>
</evidence>
<name>A0ABT9D883_9CELL</name>
<protein>
    <recommendedName>
        <fullName evidence="3 7">Peptide chain release factor 2</fullName>
        <shortName evidence="7">RF-2</shortName>
    </recommendedName>
</protein>
<organism evidence="9 10">
    <name type="scientific">Actinotalea lenta</name>
    <dbReference type="NCBI Taxonomy" id="3064654"/>
    <lineage>
        <taxon>Bacteria</taxon>
        <taxon>Bacillati</taxon>
        <taxon>Actinomycetota</taxon>
        <taxon>Actinomycetes</taxon>
        <taxon>Micrococcales</taxon>
        <taxon>Cellulomonadaceae</taxon>
        <taxon>Actinotalea</taxon>
    </lineage>
</organism>
<dbReference type="Gene3D" id="3.30.70.1660">
    <property type="match status" value="1"/>
</dbReference>
<dbReference type="HAMAP" id="MF_00094">
    <property type="entry name" value="Rel_fac_2"/>
    <property type="match status" value="1"/>
</dbReference>
<evidence type="ECO:0000256" key="7">
    <source>
        <dbReference type="HAMAP-Rule" id="MF_00094"/>
    </source>
</evidence>
<dbReference type="Gene3D" id="1.20.58.410">
    <property type="entry name" value="Release factor"/>
    <property type="match status" value="1"/>
</dbReference>
<evidence type="ECO:0000313" key="10">
    <source>
        <dbReference type="Proteomes" id="UP001232536"/>
    </source>
</evidence>
<keyword evidence="6 7" id="KW-0648">Protein biosynthesis</keyword>
<dbReference type="InterPro" id="IPR045853">
    <property type="entry name" value="Pep_chain_release_fac_I_sf"/>
</dbReference>
<comment type="function">
    <text evidence="1 7">Peptide chain release factor 2 directs the termination of translation in response to the peptide chain termination codons UGA and UAA.</text>
</comment>
<dbReference type="Pfam" id="PF03462">
    <property type="entry name" value="PCRF"/>
    <property type="match status" value="1"/>
</dbReference>
<evidence type="ECO:0000256" key="5">
    <source>
        <dbReference type="ARBA" id="ARBA00022490"/>
    </source>
</evidence>
<sequence>MAATDFPTEIAALRATLTTITAVIDPDGLRTKIAELSEQAAAPDLWDDTERAQAVTSALSHAQNDLERLEGFTQRLDDLETLVEMGMDAAEDDPERAATLEDAEQELVALTRDLSGYEVRTLLSGEYDSREAVVTIRSGAGGVDAADFAEMLLRMYLRWAERHGYPTAVLDTSYAEEAGLKSATFEVKVPYAYGTLSVEAGTHRLVRISPFDNQGRRQTSFAAVEVVPLIEQTDHIDIPENEIKVDVFRSSGPGGQSVNTTDSAVRLTHLPTGIVVSMQNEKSQIQNRAAALRVLQSRLLLLRQEEERATKKELAGDIKASWGDQMRSYVLQPYQMVKDLRTEHEVGNPAAVFDGDIDGFIEAGIRWRAGAAQS</sequence>
<evidence type="ECO:0000256" key="3">
    <source>
        <dbReference type="ARBA" id="ARBA00019192"/>
    </source>
</evidence>
<proteinExistence type="inferred from homology"/>
<dbReference type="Proteomes" id="UP001232536">
    <property type="component" value="Unassembled WGS sequence"/>
</dbReference>
<keyword evidence="5 7" id="KW-0963">Cytoplasm</keyword>
<comment type="caution">
    <text evidence="9">The sequence shown here is derived from an EMBL/GenBank/DDBJ whole genome shotgun (WGS) entry which is preliminary data.</text>
</comment>
<reference evidence="9 10" key="1">
    <citation type="submission" date="2023-07" db="EMBL/GenBank/DDBJ databases">
        <title>Description of novel actinomycetes strains, isolated from tidal flat sediment.</title>
        <authorList>
            <person name="Lu C."/>
        </authorList>
    </citation>
    <scope>NUCLEOTIDE SEQUENCE [LARGE SCALE GENOMIC DNA]</scope>
    <source>
        <strain evidence="9 10">SYSU T00b441</strain>
    </source>
</reference>
<dbReference type="RefSeq" id="WP_304600721.1">
    <property type="nucleotide sequence ID" value="NZ_JAUQYP010000001.1"/>
</dbReference>
<dbReference type="InterPro" id="IPR005139">
    <property type="entry name" value="PCRF"/>
</dbReference>
<comment type="subcellular location">
    <subcellularLocation>
        <location evidence="7">Cytoplasm</location>
    </subcellularLocation>
</comment>